<accession>A0A409YA80</accession>
<keyword evidence="9" id="KW-1185">Reference proteome</keyword>
<evidence type="ECO:0000256" key="3">
    <source>
        <dbReference type="ARBA" id="ARBA00022630"/>
    </source>
</evidence>
<dbReference type="InterPro" id="IPR008333">
    <property type="entry name" value="Cbr1-like_FAD-bd_dom"/>
</dbReference>
<comment type="similarity">
    <text evidence="2">Belongs to the flavoprotein pyridine nucleotide cytochrome reductase family.</text>
</comment>
<feature type="binding site" evidence="6">
    <location>
        <position position="161"/>
    </location>
    <ligand>
        <name>FAD</name>
        <dbReference type="ChEBI" id="CHEBI:57692"/>
    </ligand>
</feature>
<feature type="binding site" evidence="6">
    <location>
        <position position="144"/>
    </location>
    <ligand>
        <name>FAD</name>
        <dbReference type="ChEBI" id="CHEBI:57692"/>
    </ligand>
</feature>
<dbReference type="PROSITE" id="PS51384">
    <property type="entry name" value="FAD_FR"/>
    <property type="match status" value="1"/>
</dbReference>
<dbReference type="Proteomes" id="UP000284842">
    <property type="component" value="Unassembled WGS sequence"/>
</dbReference>
<keyword evidence="3 6" id="KW-0285">Flavoprotein</keyword>
<proteinExistence type="inferred from homology"/>
<dbReference type="EMBL" id="NHTK01001342">
    <property type="protein sequence ID" value="PPQ99900.1"/>
    <property type="molecule type" value="Genomic_DNA"/>
</dbReference>
<evidence type="ECO:0000256" key="5">
    <source>
        <dbReference type="ARBA" id="ARBA00023002"/>
    </source>
</evidence>
<keyword evidence="4 6" id="KW-0274">FAD</keyword>
<evidence type="ECO:0000313" key="8">
    <source>
        <dbReference type="EMBL" id="PPQ99900.1"/>
    </source>
</evidence>
<dbReference type="STRING" id="181874.A0A409YA80"/>
<dbReference type="OrthoDB" id="432685at2759"/>
<dbReference type="Pfam" id="PF00970">
    <property type="entry name" value="FAD_binding_6"/>
    <property type="match status" value="1"/>
</dbReference>
<dbReference type="InterPro" id="IPR039261">
    <property type="entry name" value="FNR_nucleotide-bd"/>
</dbReference>
<name>A0A409YA80_9AGAR</name>
<organism evidence="8 9">
    <name type="scientific">Panaeolus cyanescens</name>
    <dbReference type="NCBI Taxonomy" id="181874"/>
    <lineage>
        <taxon>Eukaryota</taxon>
        <taxon>Fungi</taxon>
        <taxon>Dikarya</taxon>
        <taxon>Basidiomycota</taxon>
        <taxon>Agaricomycotina</taxon>
        <taxon>Agaricomycetes</taxon>
        <taxon>Agaricomycetidae</taxon>
        <taxon>Agaricales</taxon>
        <taxon>Agaricineae</taxon>
        <taxon>Galeropsidaceae</taxon>
        <taxon>Panaeolus</taxon>
    </lineage>
</organism>
<dbReference type="InterPro" id="IPR017938">
    <property type="entry name" value="Riboflavin_synthase-like_b-brl"/>
</dbReference>
<keyword evidence="5" id="KW-0560">Oxidoreductase</keyword>
<dbReference type="PRINTS" id="PR00406">
    <property type="entry name" value="CYTB5RDTASE"/>
</dbReference>
<evidence type="ECO:0000259" key="7">
    <source>
        <dbReference type="PROSITE" id="PS51384"/>
    </source>
</evidence>
<dbReference type="Gene3D" id="3.40.50.80">
    <property type="entry name" value="Nucleotide-binding domain of ferredoxin-NADP reductase (FNR) module"/>
    <property type="match status" value="1"/>
</dbReference>
<dbReference type="PANTHER" id="PTHR19370">
    <property type="entry name" value="NADH-CYTOCHROME B5 REDUCTASE"/>
    <property type="match status" value="1"/>
</dbReference>
<comment type="caution">
    <text evidence="8">The sequence shown here is derived from an EMBL/GenBank/DDBJ whole genome shotgun (WGS) entry which is preliminary data.</text>
</comment>
<gene>
    <name evidence="8" type="ORF">CVT24_009581</name>
</gene>
<dbReference type="PANTHER" id="PTHR19370:SF189">
    <property type="entry name" value="CYTOCHROME C MITOCHONDRIAL IMPORT FACTOR CYC2"/>
    <property type="match status" value="1"/>
</dbReference>
<reference evidence="8 9" key="1">
    <citation type="journal article" date="2018" name="Evol. Lett.">
        <title>Horizontal gene cluster transfer increased hallucinogenic mushroom diversity.</title>
        <authorList>
            <person name="Reynolds H.T."/>
            <person name="Vijayakumar V."/>
            <person name="Gluck-Thaler E."/>
            <person name="Korotkin H.B."/>
            <person name="Matheny P.B."/>
            <person name="Slot J.C."/>
        </authorList>
    </citation>
    <scope>NUCLEOTIDE SEQUENCE [LARGE SCALE GENOMIC DNA]</scope>
    <source>
        <strain evidence="8 9">2629</strain>
    </source>
</reference>
<dbReference type="SUPFAM" id="SSF52343">
    <property type="entry name" value="Ferredoxin reductase-like, C-terminal NADP-linked domain"/>
    <property type="match status" value="1"/>
</dbReference>
<dbReference type="SUPFAM" id="SSF63380">
    <property type="entry name" value="Riboflavin synthase domain-like"/>
    <property type="match status" value="1"/>
</dbReference>
<evidence type="ECO:0000256" key="1">
    <source>
        <dbReference type="ARBA" id="ARBA00001974"/>
    </source>
</evidence>
<dbReference type="InterPro" id="IPR001834">
    <property type="entry name" value="CBR-like"/>
</dbReference>
<feature type="binding site" evidence="6">
    <location>
        <position position="168"/>
    </location>
    <ligand>
        <name>FAD</name>
        <dbReference type="ChEBI" id="CHEBI:57692"/>
    </ligand>
</feature>
<feature type="binding site" evidence="6">
    <location>
        <position position="143"/>
    </location>
    <ligand>
        <name>FAD</name>
        <dbReference type="ChEBI" id="CHEBI:57692"/>
    </ligand>
</feature>
<comment type="cofactor">
    <cofactor evidence="1 6">
        <name>FAD</name>
        <dbReference type="ChEBI" id="CHEBI:57692"/>
    </cofactor>
</comment>
<feature type="domain" description="FAD-binding FR-type" evidence="7">
    <location>
        <begin position="90"/>
        <end position="193"/>
    </location>
</feature>
<dbReference type="InterPro" id="IPR013121">
    <property type="entry name" value="Fe_red_NAD-bd_6"/>
</dbReference>
<dbReference type="GO" id="GO:0016491">
    <property type="term" value="F:oxidoreductase activity"/>
    <property type="evidence" value="ECO:0007669"/>
    <property type="project" value="UniProtKB-KW"/>
</dbReference>
<dbReference type="Gene3D" id="2.40.30.10">
    <property type="entry name" value="Translation factors"/>
    <property type="match status" value="1"/>
</dbReference>
<evidence type="ECO:0000256" key="4">
    <source>
        <dbReference type="ARBA" id="ARBA00022827"/>
    </source>
</evidence>
<feature type="binding site" evidence="6">
    <location>
        <position position="211"/>
    </location>
    <ligand>
        <name>FAD</name>
        <dbReference type="ChEBI" id="CHEBI:57692"/>
    </ligand>
</feature>
<evidence type="ECO:0000256" key="2">
    <source>
        <dbReference type="ARBA" id="ARBA00006105"/>
    </source>
</evidence>
<dbReference type="InterPro" id="IPR017927">
    <property type="entry name" value="FAD-bd_FR_type"/>
</dbReference>
<dbReference type="GO" id="GO:0005739">
    <property type="term" value="C:mitochondrion"/>
    <property type="evidence" value="ECO:0007669"/>
    <property type="project" value="TreeGrafter"/>
</dbReference>
<dbReference type="InParanoid" id="A0A409YA80"/>
<evidence type="ECO:0000256" key="6">
    <source>
        <dbReference type="PIRSR" id="PIRSR601834-1"/>
    </source>
</evidence>
<dbReference type="AlphaFoldDB" id="A0A409YA80"/>
<evidence type="ECO:0000313" key="9">
    <source>
        <dbReference type="Proteomes" id="UP000284842"/>
    </source>
</evidence>
<sequence length="344" mass="38983">MFVFAWHSSIRKTLMNRWTPFLRRLSSSPPCYLRNPSKRLFSSQGTSNRVSLPVKLGLLSVTGGSLALYFLLPDKSRGAPTSTRLPLSPSHFTPTTVLENLDSGGPTKLLRLNLAPELRPTADSLLPIWSVYIKDNDIQVERPYTPLYGLDDEGNMLFWIKKYPKGEVGRWLHSKNPGEQIELRGPIPTWPLQGDNKWDEVVMISGGTGITPFIQLFFSTISKPHLTPNTQFTLLHSSRRPGELPPAELLQPLIDFSSQNPQRLKFELFVDADDGAHPPLAVPKLHIGRIAEKNIKECVVAEQERPSWWQWFSKKRDLDAVQRRKVLFLVCGPEPFVKIVLFDA</sequence>
<feature type="binding site" evidence="6">
    <location>
        <position position="142"/>
    </location>
    <ligand>
        <name>FAD</name>
        <dbReference type="ChEBI" id="CHEBI:57692"/>
    </ligand>
</feature>
<dbReference type="Pfam" id="PF08030">
    <property type="entry name" value="NAD_binding_6"/>
    <property type="match status" value="1"/>
</dbReference>
<protein>
    <recommendedName>
        <fullName evidence="7">FAD-binding FR-type domain-containing protein</fullName>
    </recommendedName>
</protein>
<dbReference type="CDD" id="cd06183">
    <property type="entry name" value="cyt_b5_reduct_like"/>
    <property type="match status" value="1"/>
</dbReference>